<reference evidence="5 6" key="1">
    <citation type="submission" date="2024-09" db="EMBL/GenBank/DDBJ databases">
        <authorList>
            <person name="Sun Q."/>
            <person name="Mori K."/>
        </authorList>
    </citation>
    <scope>NUCLEOTIDE SEQUENCE [LARGE SCALE GENOMIC DNA]</scope>
    <source>
        <strain evidence="5 6">TBRC 2205</strain>
    </source>
</reference>
<evidence type="ECO:0000256" key="2">
    <source>
        <dbReference type="ARBA" id="ARBA00022679"/>
    </source>
</evidence>
<organism evidence="5 6">
    <name type="scientific">Plantactinospora siamensis</name>
    <dbReference type="NCBI Taxonomy" id="555372"/>
    <lineage>
        <taxon>Bacteria</taxon>
        <taxon>Bacillati</taxon>
        <taxon>Actinomycetota</taxon>
        <taxon>Actinomycetes</taxon>
        <taxon>Micromonosporales</taxon>
        <taxon>Micromonosporaceae</taxon>
        <taxon>Plantactinospora</taxon>
    </lineage>
</organism>
<dbReference type="SMART" id="SM00825">
    <property type="entry name" value="PKS_KS"/>
    <property type="match status" value="1"/>
</dbReference>
<feature type="domain" description="Ketosynthase family 3 (KS3)" evidence="4">
    <location>
        <begin position="8"/>
        <end position="434"/>
    </location>
</feature>
<evidence type="ECO:0000256" key="3">
    <source>
        <dbReference type="RuleBase" id="RU003694"/>
    </source>
</evidence>
<dbReference type="RefSeq" id="WP_377337552.1">
    <property type="nucleotide sequence ID" value="NZ_JBHLUE010000006.1"/>
</dbReference>
<dbReference type="InterPro" id="IPR014030">
    <property type="entry name" value="Ketoacyl_synth_N"/>
</dbReference>
<dbReference type="InterPro" id="IPR016039">
    <property type="entry name" value="Thiolase-like"/>
</dbReference>
<dbReference type="PANTHER" id="PTHR11712:SF347">
    <property type="entry name" value="BETA KETOACYL-ACYL CARRIER PROTEIN SYNTHASE"/>
    <property type="match status" value="1"/>
</dbReference>
<dbReference type="EMBL" id="JBHLUE010000006">
    <property type="protein sequence ID" value="MFC0564509.1"/>
    <property type="molecule type" value="Genomic_DNA"/>
</dbReference>
<dbReference type="InterPro" id="IPR020841">
    <property type="entry name" value="PKS_Beta-ketoAc_synthase_dom"/>
</dbReference>
<dbReference type="PANTHER" id="PTHR11712">
    <property type="entry name" value="POLYKETIDE SYNTHASE-RELATED"/>
    <property type="match status" value="1"/>
</dbReference>
<dbReference type="InterPro" id="IPR000794">
    <property type="entry name" value="Beta-ketoacyl_synthase"/>
</dbReference>
<comment type="caution">
    <text evidence="5">The sequence shown here is derived from an EMBL/GenBank/DDBJ whole genome shotgun (WGS) entry which is preliminary data.</text>
</comment>
<sequence length="440" mass="44238">MPNDRFRRTPVVVTGVGAVSVAGLGADRLWTAVLDRRVLTGPVSRFDLSRYPTQRAGQVPDDALAALEHRVPPHGSRAARYLAAAVREALADAGLADGGQVGGGQVGGGQVGGGQVGGGQVDRGQADRGPVAAAGVVGLYVGSVMATRPTLDAGIGPAGLAVPGRLWATPARLLDPVREVVGRPGPAVLLASGCSVGNGAIAAGHRAVLAGEVDVAVCAGVEELSLEIFAMFTALRALAPDLVRPFDADRRGTMPAEGAGVLILERADRCAARGGRPRATVLACASAADAHHMTQPHPEGAALAATLQAVLDAARIEPDELDWVCAHGTGTPANDGVEARATAKVLTGRRRPPVSSVKGQLGHAAGAAAALEAVLAVCALTDDAIPGNVNLRSPDPACDGLDLVPAEGRRQPVSVVASPAYGFGGGVTTLLLGKGDRGAD</sequence>
<protein>
    <submittedName>
        <fullName evidence="5">Beta-ketoacyl-[acyl-carrier-protein] synthase family protein</fullName>
    </submittedName>
</protein>
<evidence type="ECO:0000259" key="4">
    <source>
        <dbReference type="PROSITE" id="PS52004"/>
    </source>
</evidence>
<gene>
    <name evidence="5" type="ORF">ACFFHU_10225</name>
</gene>
<name>A0ABV6NUP2_9ACTN</name>
<dbReference type="SUPFAM" id="SSF53901">
    <property type="entry name" value="Thiolase-like"/>
    <property type="match status" value="2"/>
</dbReference>
<dbReference type="Proteomes" id="UP001589894">
    <property type="component" value="Unassembled WGS sequence"/>
</dbReference>
<dbReference type="PROSITE" id="PS52004">
    <property type="entry name" value="KS3_2"/>
    <property type="match status" value="1"/>
</dbReference>
<dbReference type="Pfam" id="PF00109">
    <property type="entry name" value="ketoacyl-synt"/>
    <property type="match status" value="2"/>
</dbReference>
<evidence type="ECO:0000256" key="1">
    <source>
        <dbReference type="ARBA" id="ARBA00008467"/>
    </source>
</evidence>
<keyword evidence="2 3" id="KW-0808">Transferase</keyword>
<dbReference type="InterPro" id="IPR014031">
    <property type="entry name" value="Ketoacyl_synth_C"/>
</dbReference>
<proteinExistence type="inferred from homology"/>
<evidence type="ECO:0000313" key="6">
    <source>
        <dbReference type="Proteomes" id="UP001589894"/>
    </source>
</evidence>
<dbReference type="Gene3D" id="3.40.47.10">
    <property type="match status" value="2"/>
</dbReference>
<comment type="similarity">
    <text evidence="1 3">Belongs to the thiolase-like superfamily. Beta-ketoacyl-ACP synthases family.</text>
</comment>
<keyword evidence="6" id="KW-1185">Reference proteome</keyword>
<accession>A0ABV6NUP2</accession>
<evidence type="ECO:0000313" key="5">
    <source>
        <dbReference type="EMBL" id="MFC0564509.1"/>
    </source>
</evidence>
<dbReference type="Pfam" id="PF02801">
    <property type="entry name" value="Ketoacyl-synt_C"/>
    <property type="match status" value="1"/>
</dbReference>